<name>A0AAD3SKI9_NEPGR</name>
<proteinExistence type="predicted"/>
<gene>
    <name evidence="1" type="ORF">Nepgr_015136</name>
</gene>
<protein>
    <submittedName>
        <fullName evidence="1">Uncharacterized protein</fullName>
    </submittedName>
</protein>
<evidence type="ECO:0000313" key="2">
    <source>
        <dbReference type="Proteomes" id="UP001279734"/>
    </source>
</evidence>
<keyword evidence="2" id="KW-1185">Reference proteome</keyword>
<dbReference type="Proteomes" id="UP001279734">
    <property type="component" value="Unassembled WGS sequence"/>
</dbReference>
<comment type="caution">
    <text evidence="1">The sequence shown here is derived from an EMBL/GenBank/DDBJ whole genome shotgun (WGS) entry which is preliminary data.</text>
</comment>
<organism evidence="1 2">
    <name type="scientific">Nepenthes gracilis</name>
    <name type="common">Slender pitcher plant</name>
    <dbReference type="NCBI Taxonomy" id="150966"/>
    <lineage>
        <taxon>Eukaryota</taxon>
        <taxon>Viridiplantae</taxon>
        <taxon>Streptophyta</taxon>
        <taxon>Embryophyta</taxon>
        <taxon>Tracheophyta</taxon>
        <taxon>Spermatophyta</taxon>
        <taxon>Magnoliopsida</taxon>
        <taxon>eudicotyledons</taxon>
        <taxon>Gunneridae</taxon>
        <taxon>Pentapetalae</taxon>
        <taxon>Caryophyllales</taxon>
        <taxon>Nepenthaceae</taxon>
        <taxon>Nepenthes</taxon>
    </lineage>
</organism>
<dbReference type="EMBL" id="BSYO01000012">
    <property type="protein sequence ID" value="GMH13295.1"/>
    <property type="molecule type" value="Genomic_DNA"/>
</dbReference>
<accession>A0AAD3SKI9</accession>
<evidence type="ECO:0000313" key="1">
    <source>
        <dbReference type="EMBL" id="GMH13295.1"/>
    </source>
</evidence>
<sequence>MQASLINEMERLGKEWHCTEAEAESREIVALRHSWCSLAHMLRLSRRSTISLAKVEILKPNSRDQIVEDDLPKPSLGRVVEVEFEPMN</sequence>
<reference evidence="1" key="1">
    <citation type="submission" date="2023-05" db="EMBL/GenBank/DDBJ databases">
        <title>Nepenthes gracilis genome sequencing.</title>
        <authorList>
            <person name="Fukushima K."/>
        </authorList>
    </citation>
    <scope>NUCLEOTIDE SEQUENCE</scope>
    <source>
        <strain evidence="1">SING2019-196</strain>
    </source>
</reference>
<dbReference type="AlphaFoldDB" id="A0AAD3SKI9"/>